<dbReference type="AlphaFoldDB" id="A0A0G0TAK6"/>
<evidence type="ECO:0000313" key="1">
    <source>
        <dbReference type="EMBL" id="KKR71846.1"/>
    </source>
</evidence>
<sequence>MILSSGLTNQFASTKALVITENVIKSFVIAKPGTIQEVRNNPAAVVINERRIVFIVMVIANERIERSNLIQDWDCFSRILRDRNDYLYYTIP</sequence>
<organism evidence="1 2">
    <name type="scientific">Candidatus Roizmanbacteria bacterium GW2011_GWB1_40_7</name>
    <dbReference type="NCBI Taxonomy" id="1618482"/>
    <lineage>
        <taxon>Bacteria</taxon>
        <taxon>Candidatus Roizmaniibacteriota</taxon>
    </lineage>
</organism>
<protein>
    <submittedName>
        <fullName evidence="1">Uncharacterized protein</fullName>
    </submittedName>
</protein>
<reference evidence="1 2" key="1">
    <citation type="journal article" date="2015" name="Nature">
        <title>rRNA introns, odd ribosomes, and small enigmatic genomes across a large radiation of phyla.</title>
        <authorList>
            <person name="Brown C.T."/>
            <person name="Hug L.A."/>
            <person name="Thomas B.C."/>
            <person name="Sharon I."/>
            <person name="Castelle C.J."/>
            <person name="Singh A."/>
            <person name="Wilkins M.J."/>
            <person name="Williams K.H."/>
            <person name="Banfield J.F."/>
        </authorList>
    </citation>
    <scope>NUCLEOTIDE SEQUENCE [LARGE SCALE GENOMIC DNA]</scope>
</reference>
<comment type="caution">
    <text evidence="1">The sequence shown here is derived from an EMBL/GenBank/DDBJ whole genome shotgun (WGS) entry which is preliminary data.</text>
</comment>
<name>A0A0G0TAK6_9BACT</name>
<dbReference type="EMBL" id="LBZM01000017">
    <property type="protein sequence ID" value="KKR71846.1"/>
    <property type="molecule type" value="Genomic_DNA"/>
</dbReference>
<dbReference type="Proteomes" id="UP000034664">
    <property type="component" value="Unassembled WGS sequence"/>
</dbReference>
<evidence type="ECO:0000313" key="2">
    <source>
        <dbReference type="Proteomes" id="UP000034664"/>
    </source>
</evidence>
<accession>A0A0G0TAK6</accession>
<proteinExistence type="predicted"/>
<gene>
    <name evidence="1" type="ORF">UU14_C0017G0011</name>
</gene>